<dbReference type="EMBL" id="UOFP01000132">
    <property type="protein sequence ID" value="VAW86272.1"/>
    <property type="molecule type" value="Genomic_DNA"/>
</dbReference>
<reference evidence="1" key="1">
    <citation type="submission" date="2018-06" db="EMBL/GenBank/DDBJ databases">
        <authorList>
            <person name="Zhirakovskaya E."/>
        </authorList>
    </citation>
    <scope>NUCLEOTIDE SEQUENCE</scope>
</reference>
<accession>A0A3B0ZFL1</accession>
<gene>
    <name evidence="1" type="ORF">MNBD_GAMMA18-230</name>
</gene>
<sequence>MKMKMTFLMIGLIFVAVSANAGDSQRHQQVDGINIYLGVIPAQITQARHSEMHGGVDDKEHRYHILVALLDSNSGKRITDAKVKATVAQPGLSGETKTLEPMSGELLSYGNYFAMHRADNYQIRVEIQRGEGKEKSVARFVFDRPED</sequence>
<evidence type="ECO:0008006" key="2">
    <source>
        <dbReference type="Google" id="ProtNLM"/>
    </source>
</evidence>
<evidence type="ECO:0000313" key="1">
    <source>
        <dbReference type="EMBL" id="VAW86272.1"/>
    </source>
</evidence>
<protein>
    <recommendedName>
        <fullName evidence="2">DUF4426 domain-containing protein</fullName>
    </recommendedName>
</protein>
<dbReference type="AlphaFoldDB" id="A0A3B0ZFL1"/>
<name>A0A3B0ZFL1_9ZZZZ</name>
<proteinExistence type="predicted"/>
<organism evidence="1">
    <name type="scientific">hydrothermal vent metagenome</name>
    <dbReference type="NCBI Taxonomy" id="652676"/>
    <lineage>
        <taxon>unclassified sequences</taxon>
        <taxon>metagenomes</taxon>
        <taxon>ecological metagenomes</taxon>
    </lineage>
</organism>